<feature type="compositionally biased region" description="Basic and acidic residues" evidence="1">
    <location>
        <begin position="85"/>
        <end position="95"/>
    </location>
</feature>
<protein>
    <submittedName>
        <fullName evidence="2">Muscle M-line assembly protein unc-89</fullName>
    </submittedName>
</protein>
<feature type="region of interest" description="Disordered" evidence="1">
    <location>
        <begin position="16"/>
        <end position="172"/>
    </location>
</feature>
<name>S4P4N5_9NEOP</name>
<feature type="non-terminal residue" evidence="2">
    <location>
        <position position="209"/>
    </location>
</feature>
<sequence>TILTKNSEYNTDFIVSEKETEDLDRAQKSPRNLSPNRSEKSPTDKKSPLKSTSLLKKEVVSENIKTQITRDTTTENETITSTEKQSSDKVRDQKNAIRPPSRNVSPTKKSSNISPAQSRSISPKKPQSPTDRPQSPQVTKVSGIKPRDNVPSHIRKPSPNVTSPTKTEKSTTVDVKKLNTTIKQSSFIKSSINKVSSNKITQGSVSKEQ</sequence>
<dbReference type="AlphaFoldDB" id="S4P4N5"/>
<reference evidence="2" key="1">
    <citation type="journal article" date="2013" name="BMC Genomics">
        <title>Unscrambling butterfly oogenesis.</title>
        <authorList>
            <person name="Carter J.M."/>
            <person name="Baker S.C."/>
            <person name="Pink R."/>
            <person name="Carter D.R."/>
            <person name="Collins A."/>
            <person name="Tomlin J."/>
            <person name="Gibbs M."/>
            <person name="Breuker C.J."/>
        </authorList>
    </citation>
    <scope>NUCLEOTIDE SEQUENCE</scope>
    <source>
        <tissue evidence="2">Ovary</tissue>
    </source>
</reference>
<dbReference type="EMBL" id="GAIX01008962">
    <property type="protein sequence ID" value="JAA83598.1"/>
    <property type="molecule type" value="Transcribed_RNA"/>
</dbReference>
<feature type="non-terminal residue" evidence="2">
    <location>
        <position position="1"/>
    </location>
</feature>
<proteinExistence type="predicted"/>
<accession>S4P4N5</accession>
<feature type="compositionally biased region" description="Low complexity" evidence="1">
    <location>
        <begin position="66"/>
        <end position="83"/>
    </location>
</feature>
<feature type="compositionally biased region" description="Basic and acidic residues" evidence="1">
    <location>
        <begin position="16"/>
        <end position="27"/>
    </location>
</feature>
<organism evidence="2">
    <name type="scientific">Pararge aegeria</name>
    <name type="common">speckled wood butterfly</name>
    <dbReference type="NCBI Taxonomy" id="116150"/>
    <lineage>
        <taxon>Eukaryota</taxon>
        <taxon>Metazoa</taxon>
        <taxon>Ecdysozoa</taxon>
        <taxon>Arthropoda</taxon>
        <taxon>Hexapoda</taxon>
        <taxon>Insecta</taxon>
        <taxon>Pterygota</taxon>
        <taxon>Neoptera</taxon>
        <taxon>Endopterygota</taxon>
        <taxon>Lepidoptera</taxon>
        <taxon>Glossata</taxon>
        <taxon>Ditrysia</taxon>
        <taxon>Papilionoidea</taxon>
        <taxon>Nymphalidae</taxon>
        <taxon>Satyrinae</taxon>
        <taxon>Satyrini</taxon>
        <taxon>Parargina</taxon>
        <taxon>Pararge</taxon>
    </lineage>
</organism>
<evidence type="ECO:0000313" key="2">
    <source>
        <dbReference type="EMBL" id="JAA83598.1"/>
    </source>
</evidence>
<reference evidence="2" key="2">
    <citation type="submission" date="2013-05" db="EMBL/GenBank/DDBJ databases">
        <authorList>
            <person name="Carter J.-M."/>
            <person name="Baker S.C."/>
            <person name="Pink R."/>
            <person name="Carter D.R.F."/>
            <person name="Collins A."/>
            <person name="Tomlin J."/>
            <person name="Gibbs M."/>
            <person name="Breuker C.J."/>
        </authorList>
    </citation>
    <scope>NUCLEOTIDE SEQUENCE</scope>
    <source>
        <tissue evidence="2">Ovary</tissue>
    </source>
</reference>
<feature type="compositionally biased region" description="Polar residues" evidence="1">
    <location>
        <begin position="102"/>
        <end position="140"/>
    </location>
</feature>
<evidence type="ECO:0000256" key="1">
    <source>
        <dbReference type="SAM" id="MobiDB-lite"/>
    </source>
</evidence>
<feature type="compositionally biased region" description="Basic and acidic residues" evidence="1">
    <location>
        <begin position="37"/>
        <end position="47"/>
    </location>
</feature>